<reference evidence="4 5" key="1">
    <citation type="submission" date="2018-09" db="EMBL/GenBank/DDBJ databases">
        <title>Streptomyces sp. nov. DS1-2, an endophytic actinomycete isolated from roots of Dendrobium scabrilingue.</title>
        <authorList>
            <person name="Kuncharoen N."/>
            <person name="Kudo T."/>
            <person name="Ohkuma M."/>
            <person name="Yuki M."/>
            <person name="Tanasupawat S."/>
        </authorList>
    </citation>
    <scope>NUCLEOTIDE SEQUENCE [LARGE SCALE GENOMIC DNA]</scope>
    <source>
        <strain evidence="2 5">AZ1-7</strain>
        <strain evidence="3 4">DS1-2</strain>
    </source>
</reference>
<protein>
    <submittedName>
        <fullName evidence="2">Uncharacterized protein</fullName>
    </submittedName>
</protein>
<dbReference type="Proteomes" id="UP000275024">
    <property type="component" value="Unassembled WGS sequence"/>
</dbReference>
<comment type="caution">
    <text evidence="2">The sequence shown here is derived from an EMBL/GenBank/DDBJ whole genome shotgun (WGS) entry which is preliminary data.</text>
</comment>
<evidence type="ECO:0000256" key="1">
    <source>
        <dbReference type="SAM" id="MobiDB-lite"/>
    </source>
</evidence>
<dbReference type="EMBL" id="RBDX01000004">
    <property type="protein sequence ID" value="RKN11065.1"/>
    <property type="molecule type" value="Genomic_DNA"/>
</dbReference>
<sequence length="127" mass="12834">MLTRSSLLGCWVTRPRPGALLSQAWAPGRESLFAGSPVVGSFTEPLTRASSALSGTGGVDHLGGGAEGDNEAEELIVVVGVPSADVPASDTARSWQPGHVSGARAGGRVRPTITVIGSSWDKEGGAV</sequence>
<evidence type="ECO:0000313" key="4">
    <source>
        <dbReference type="Proteomes" id="UP000268652"/>
    </source>
</evidence>
<feature type="region of interest" description="Disordered" evidence="1">
    <location>
        <begin position="87"/>
        <end position="106"/>
    </location>
</feature>
<dbReference type="AlphaFoldDB" id="A0A3A9WDK6"/>
<dbReference type="EMBL" id="RBDY01000004">
    <property type="protein sequence ID" value="RKN25328.1"/>
    <property type="molecule type" value="Genomic_DNA"/>
</dbReference>
<keyword evidence="4" id="KW-1185">Reference proteome</keyword>
<organism evidence="2 5">
    <name type="scientific">Streptomyces radicis</name>
    <dbReference type="NCBI Taxonomy" id="1750517"/>
    <lineage>
        <taxon>Bacteria</taxon>
        <taxon>Bacillati</taxon>
        <taxon>Actinomycetota</taxon>
        <taxon>Actinomycetes</taxon>
        <taxon>Kitasatosporales</taxon>
        <taxon>Streptomycetaceae</taxon>
        <taxon>Streptomyces</taxon>
    </lineage>
</organism>
<evidence type="ECO:0000313" key="3">
    <source>
        <dbReference type="EMBL" id="RKN25328.1"/>
    </source>
</evidence>
<gene>
    <name evidence="3" type="ORF">D7318_08970</name>
    <name evidence="2" type="ORF">D7319_08115</name>
</gene>
<evidence type="ECO:0000313" key="5">
    <source>
        <dbReference type="Proteomes" id="UP000275024"/>
    </source>
</evidence>
<dbReference type="Proteomes" id="UP000268652">
    <property type="component" value="Unassembled WGS sequence"/>
</dbReference>
<evidence type="ECO:0000313" key="2">
    <source>
        <dbReference type="EMBL" id="RKN11065.1"/>
    </source>
</evidence>
<proteinExistence type="predicted"/>
<name>A0A3A9WDK6_9ACTN</name>
<accession>A0A3A9WDK6</accession>